<dbReference type="InterPro" id="IPR009040">
    <property type="entry name" value="Ferritin-like_diiron"/>
</dbReference>
<organism evidence="8 9">
    <name type="scientific">Candidatus Faecivivens stercoripullorum</name>
    <dbReference type="NCBI Taxonomy" id="2840805"/>
    <lineage>
        <taxon>Bacteria</taxon>
        <taxon>Bacillati</taxon>
        <taxon>Bacillota</taxon>
        <taxon>Clostridia</taxon>
        <taxon>Eubacteriales</taxon>
        <taxon>Oscillospiraceae</taxon>
        <taxon>Oscillospiraceae incertae sedis</taxon>
        <taxon>Candidatus Faecivivens</taxon>
    </lineage>
</organism>
<dbReference type="PROSITE" id="PS50905">
    <property type="entry name" value="FERRITIN_LIKE"/>
    <property type="match status" value="1"/>
</dbReference>
<feature type="domain" description="Rubredoxin-like" evidence="6">
    <location>
        <begin position="141"/>
        <end position="175"/>
    </location>
</feature>
<protein>
    <submittedName>
        <fullName evidence="8">Rubrerythrin family protein</fullName>
    </submittedName>
</protein>
<dbReference type="SUPFAM" id="SSF47240">
    <property type="entry name" value="Ferritin-like"/>
    <property type="match status" value="1"/>
</dbReference>
<dbReference type="CDD" id="cd00729">
    <property type="entry name" value="rubredoxin_SM"/>
    <property type="match status" value="1"/>
</dbReference>
<feature type="domain" description="Ferritin-like diiron" evidence="7">
    <location>
        <begin position="3"/>
        <end position="134"/>
    </location>
</feature>
<dbReference type="InterPro" id="IPR009078">
    <property type="entry name" value="Ferritin-like_SF"/>
</dbReference>
<dbReference type="Gene3D" id="2.20.28.10">
    <property type="match status" value="1"/>
</dbReference>
<dbReference type="PANTHER" id="PTHR43865">
    <property type="entry name" value="RUBRERYTHRIN-RELATED"/>
    <property type="match status" value="1"/>
</dbReference>
<evidence type="ECO:0000313" key="8">
    <source>
        <dbReference type="EMBL" id="HIT95129.1"/>
    </source>
</evidence>
<dbReference type="PROSITE" id="PS50903">
    <property type="entry name" value="RUBREDOXIN_LIKE"/>
    <property type="match status" value="1"/>
</dbReference>
<comment type="caution">
    <text evidence="8">The sequence shown here is derived from an EMBL/GenBank/DDBJ whole genome shotgun (WGS) entry which is preliminary data.</text>
</comment>
<reference evidence="8" key="1">
    <citation type="submission" date="2020-10" db="EMBL/GenBank/DDBJ databases">
        <authorList>
            <person name="Gilroy R."/>
        </authorList>
    </citation>
    <scope>NUCLEOTIDE SEQUENCE</scope>
    <source>
        <strain evidence="8">ChiBcec7-5410</strain>
    </source>
</reference>
<accession>A0A9D1H9D1</accession>
<evidence type="ECO:0000256" key="2">
    <source>
        <dbReference type="ARBA" id="ARBA00022448"/>
    </source>
</evidence>
<dbReference type="InterPro" id="IPR048574">
    <property type="entry name" value="RUBY_RBDX"/>
</dbReference>
<evidence type="ECO:0000256" key="5">
    <source>
        <dbReference type="ARBA" id="ARBA00023004"/>
    </source>
</evidence>
<dbReference type="InterPro" id="IPR003251">
    <property type="entry name" value="Rr_diiron-bd_dom"/>
</dbReference>
<dbReference type="InterPro" id="IPR024934">
    <property type="entry name" value="Rubredoxin-like_dom"/>
</dbReference>
<evidence type="ECO:0000313" key="9">
    <source>
        <dbReference type="Proteomes" id="UP000824160"/>
    </source>
</evidence>
<dbReference type="AlphaFoldDB" id="A0A9D1H9D1"/>
<gene>
    <name evidence="8" type="ORF">IAC43_08075</name>
</gene>
<proteinExistence type="predicted"/>
<dbReference type="SUPFAM" id="SSF57802">
    <property type="entry name" value="Rubredoxin-like"/>
    <property type="match status" value="1"/>
</dbReference>
<evidence type="ECO:0000256" key="1">
    <source>
        <dbReference type="ARBA" id="ARBA00001965"/>
    </source>
</evidence>
<evidence type="ECO:0000259" key="6">
    <source>
        <dbReference type="PROSITE" id="PS50903"/>
    </source>
</evidence>
<keyword evidence="5" id="KW-0408">Iron</keyword>
<dbReference type="CDD" id="cd01041">
    <property type="entry name" value="Rubrerythrin"/>
    <property type="match status" value="1"/>
</dbReference>
<dbReference type="EMBL" id="DVLW01000222">
    <property type="protein sequence ID" value="HIT95129.1"/>
    <property type="molecule type" value="Genomic_DNA"/>
</dbReference>
<keyword evidence="4" id="KW-0249">Electron transport</keyword>
<keyword evidence="3" id="KW-0479">Metal-binding</keyword>
<comment type="cofactor">
    <cofactor evidence="1">
        <name>Fe(3+)</name>
        <dbReference type="ChEBI" id="CHEBI:29034"/>
    </cofactor>
</comment>
<dbReference type="GO" id="GO:0016491">
    <property type="term" value="F:oxidoreductase activity"/>
    <property type="evidence" value="ECO:0007669"/>
    <property type="project" value="InterPro"/>
</dbReference>
<dbReference type="Proteomes" id="UP000824160">
    <property type="component" value="Unassembled WGS sequence"/>
</dbReference>
<dbReference type="InterPro" id="IPR052364">
    <property type="entry name" value="Rubrerythrin"/>
</dbReference>
<name>A0A9D1H9D1_9FIRM</name>
<dbReference type="PANTHER" id="PTHR43865:SF1">
    <property type="entry name" value="RUBRERYTHRIN-RELATED"/>
    <property type="match status" value="1"/>
</dbReference>
<dbReference type="GO" id="GO:0005506">
    <property type="term" value="F:iron ion binding"/>
    <property type="evidence" value="ECO:0007669"/>
    <property type="project" value="InterPro"/>
</dbReference>
<dbReference type="Gene3D" id="1.20.1260.10">
    <property type="match status" value="1"/>
</dbReference>
<evidence type="ECO:0000259" key="7">
    <source>
        <dbReference type="PROSITE" id="PS50905"/>
    </source>
</evidence>
<sequence>MKELKGSKTEKNLMEAFAGECQARTKYTYYASKAKKDGYVQIANLFEETANNEKEHAKIWFKLLHDGIQSTEVNLADAAAGENYEWTDMYDRMAKEAEEEGFTQIAALFKMVGKIEKEHEERYRKLLANIEGGLVFSRDEDMIWQCSNCGHIVIGKKAPEICPVCQHPQAYFQIRAENY</sequence>
<reference evidence="8" key="2">
    <citation type="journal article" date="2021" name="PeerJ">
        <title>Extensive microbial diversity within the chicken gut microbiome revealed by metagenomics and culture.</title>
        <authorList>
            <person name="Gilroy R."/>
            <person name="Ravi A."/>
            <person name="Getino M."/>
            <person name="Pursley I."/>
            <person name="Horton D.L."/>
            <person name="Alikhan N.F."/>
            <person name="Baker D."/>
            <person name="Gharbi K."/>
            <person name="Hall N."/>
            <person name="Watson M."/>
            <person name="Adriaenssens E.M."/>
            <person name="Foster-Nyarko E."/>
            <person name="Jarju S."/>
            <person name="Secka A."/>
            <person name="Antonio M."/>
            <person name="Oren A."/>
            <person name="Chaudhuri R.R."/>
            <person name="La Ragione R."/>
            <person name="Hildebrand F."/>
            <person name="Pallen M.J."/>
        </authorList>
    </citation>
    <scope>NUCLEOTIDE SEQUENCE</scope>
    <source>
        <strain evidence="8">ChiBcec7-5410</strain>
    </source>
</reference>
<evidence type="ECO:0000256" key="4">
    <source>
        <dbReference type="ARBA" id="ARBA00022982"/>
    </source>
</evidence>
<dbReference type="Pfam" id="PF02915">
    <property type="entry name" value="Rubrerythrin"/>
    <property type="match status" value="1"/>
</dbReference>
<dbReference type="InterPro" id="IPR012347">
    <property type="entry name" value="Ferritin-like"/>
</dbReference>
<keyword evidence="2" id="KW-0813">Transport</keyword>
<dbReference type="Pfam" id="PF21349">
    <property type="entry name" value="RUBY_RBDX"/>
    <property type="match status" value="1"/>
</dbReference>
<dbReference type="NCBIfam" id="NF045767">
    <property type="entry name" value="RuberyRbr"/>
    <property type="match status" value="1"/>
</dbReference>
<evidence type="ECO:0000256" key="3">
    <source>
        <dbReference type="ARBA" id="ARBA00022723"/>
    </source>
</evidence>